<keyword evidence="1" id="KW-0812">Transmembrane</keyword>
<dbReference type="Proteomes" id="UP000199071">
    <property type="component" value="Unassembled WGS sequence"/>
</dbReference>
<name>A0A1G6DGG7_9HYPH</name>
<keyword evidence="3" id="KW-1185">Reference proteome</keyword>
<keyword evidence="1" id="KW-0472">Membrane</keyword>
<gene>
    <name evidence="2" type="ORF">SAMN02982931_03361</name>
</gene>
<feature type="transmembrane region" description="Helical" evidence="1">
    <location>
        <begin position="274"/>
        <end position="298"/>
    </location>
</feature>
<evidence type="ECO:0000313" key="2">
    <source>
        <dbReference type="EMBL" id="SDB44222.1"/>
    </source>
</evidence>
<evidence type="ECO:0000256" key="1">
    <source>
        <dbReference type="SAM" id="Phobius"/>
    </source>
</evidence>
<dbReference type="EMBL" id="FMXQ01000007">
    <property type="protein sequence ID" value="SDB44222.1"/>
    <property type="molecule type" value="Genomic_DNA"/>
</dbReference>
<dbReference type="STRING" id="665467.SAMN02982931_03361"/>
<feature type="transmembrane region" description="Helical" evidence="1">
    <location>
        <begin position="172"/>
        <end position="195"/>
    </location>
</feature>
<proteinExistence type="predicted"/>
<keyword evidence="1" id="KW-1133">Transmembrane helix</keyword>
<sequence>MTQIILVGIAAGVAGALLFLSPIGGTTLAFPLFTLCGLPIALAGLGWGATSALTAALVAAAILTIALSGSAAIIYLALFAGPIFWMTRLASLSRQDDPDSADVEWYPIGRILFQGALAAAIGIIIVGFVVGYDPAAITDEMIDALAGWMAQSPEVAAPPTVADIEPFVRFNVAAMPFTVSAILVIILVFNMWLASRVTEASGRLKRPRPAVWTAALPREAVIVLAAAIVVAILAPGAIGQVAGTFVGALAAALALVGLAVLHATTFANAMRIPILVTVYVVLIMFGFPILLLAILGIVETFIHMRDRRLGGAPPNQ</sequence>
<reference evidence="2 3" key="1">
    <citation type="submission" date="2016-10" db="EMBL/GenBank/DDBJ databases">
        <authorList>
            <person name="de Groot N.N."/>
        </authorList>
    </citation>
    <scope>NUCLEOTIDE SEQUENCE [LARGE SCALE GENOMIC DNA]</scope>
    <source>
        <strain evidence="2 3">ATCC 35022</strain>
    </source>
</reference>
<feature type="transmembrane region" description="Helical" evidence="1">
    <location>
        <begin position="111"/>
        <end position="132"/>
    </location>
</feature>
<dbReference type="RefSeq" id="WP_090878042.1">
    <property type="nucleotide sequence ID" value="NZ_FMXQ01000007.1"/>
</dbReference>
<feature type="transmembrane region" description="Helical" evidence="1">
    <location>
        <begin position="241"/>
        <end position="262"/>
    </location>
</feature>
<organism evidence="2 3">
    <name type="scientific">Bauldia litoralis</name>
    <dbReference type="NCBI Taxonomy" id="665467"/>
    <lineage>
        <taxon>Bacteria</taxon>
        <taxon>Pseudomonadati</taxon>
        <taxon>Pseudomonadota</taxon>
        <taxon>Alphaproteobacteria</taxon>
        <taxon>Hyphomicrobiales</taxon>
        <taxon>Kaistiaceae</taxon>
        <taxon>Bauldia</taxon>
    </lineage>
</organism>
<evidence type="ECO:0000313" key="3">
    <source>
        <dbReference type="Proteomes" id="UP000199071"/>
    </source>
</evidence>
<protein>
    <submittedName>
        <fullName evidence="2">Uncharacterized protein</fullName>
    </submittedName>
</protein>
<feature type="transmembrane region" description="Helical" evidence="1">
    <location>
        <begin position="215"/>
        <end position="234"/>
    </location>
</feature>
<dbReference type="AlphaFoldDB" id="A0A1G6DGG7"/>
<dbReference type="OrthoDB" id="7335270at2"/>
<accession>A0A1G6DGG7</accession>